<name>A0A7U6L8U8_9FUSO</name>
<reference evidence="1 2" key="1">
    <citation type="submission" date="2019-07" db="EMBL/GenBank/DDBJ databases">
        <title>Complete Genome Sequence of Leptotrichia wadei Strain JCM16777.</title>
        <authorList>
            <person name="Watanabe S."/>
            <person name="Cui L."/>
        </authorList>
    </citation>
    <scope>NUCLEOTIDE SEQUENCE [LARGE SCALE GENOMIC DNA]</scope>
    <source>
        <strain evidence="1 2">JCM16777</strain>
    </source>
</reference>
<organism evidence="1 2">
    <name type="scientific">Leptotrichia wadei</name>
    <dbReference type="NCBI Taxonomy" id="157687"/>
    <lineage>
        <taxon>Bacteria</taxon>
        <taxon>Fusobacteriati</taxon>
        <taxon>Fusobacteriota</taxon>
        <taxon>Fusobacteriia</taxon>
        <taxon>Fusobacteriales</taxon>
        <taxon>Leptotrichiaceae</taxon>
        <taxon>Leptotrichia</taxon>
    </lineage>
</organism>
<dbReference type="KEGG" id="lwd:JCM16777_0139"/>
<evidence type="ECO:0000313" key="2">
    <source>
        <dbReference type="Proteomes" id="UP000321943"/>
    </source>
</evidence>
<dbReference type="AlphaFoldDB" id="A0A7U6L8U8"/>
<accession>A0A7U6L8U8</accession>
<dbReference type="EMBL" id="AP019829">
    <property type="protein sequence ID" value="BBM41915.2"/>
    <property type="molecule type" value="Genomic_DNA"/>
</dbReference>
<sequence>MTETLIINSLKCTQIVEYMKTVIKDVKEMDEADIKNETKSAFLMIAATQNPLTGTTPAFLSGCYEKINKEYIDFKKIVEFIMKEIN</sequence>
<dbReference type="Proteomes" id="UP000321943">
    <property type="component" value="Chromosome"/>
</dbReference>
<protein>
    <submittedName>
        <fullName evidence="1">Uncharacterized protein</fullName>
    </submittedName>
</protein>
<evidence type="ECO:0000313" key="1">
    <source>
        <dbReference type="EMBL" id="BBM41915.2"/>
    </source>
</evidence>
<gene>
    <name evidence="1" type="ORF">JCM16777_0139</name>
</gene>
<proteinExistence type="predicted"/>